<evidence type="ECO:0000259" key="1">
    <source>
        <dbReference type="Pfam" id="PF13349"/>
    </source>
</evidence>
<dbReference type="STRING" id="1121321.SAMN04488530_10889"/>
<feature type="domain" description="DUF4097" evidence="1">
    <location>
        <begin position="56"/>
        <end position="293"/>
    </location>
</feature>
<dbReference type="Proteomes" id="UP000243255">
    <property type="component" value="Unassembled WGS sequence"/>
</dbReference>
<dbReference type="AlphaFoldDB" id="A0A1M5N0W3"/>
<accession>A0A1M5N0W3</accession>
<organism evidence="2 3">
    <name type="scientific">Asaccharospora irregularis DSM 2635</name>
    <dbReference type="NCBI Taxonomy" id="1121321"/>
    <lineage>
        <taxon>Bacteria</taxon>
        <taxon>Bacillati</taxon>
        <taxon>Bacillota</taxon>
        <taxon>Clostridia</taxon>
        <taxon>Peptostreptococcales</taxon>
        <taxon>Peptostreptococcaceae</taxon>
        <taxon>Asaccharospora</taxon>
    </lineage>
</organism>
<sequence length="349" mass="39547">MNKRVSIFAIALIVVGIIGSVWTGLDAVPAVINFALEKEEESNREHRIYEKNVEVNNISAYTQFTNIQIKKHDEKTVKVTRRGNDPAVNYTIKENGNTLEIKESINNSYKNYKVKNFEDLFNKGMDEMFSRYDKDIIVYVPNDVDINSVTEGGNLFIKDDVFLNNISFKTRYGSFISGVNPKEKFILDKLEIVSSEGISLKPTELLGIKNIKIDALSVNIHSDNEDILVNNAERFIADNMDITQYKGEVANGSSINIESNIPIAKNLNIDSIGSDVELKLPIKDYKFNFNMNSNEIIDLSHLFENSVLSRDGKFKDNNLKQINGVLNEKLLNLENQYNVNINAKAINIH</sequence>
<dbReference type="OrthoDB" id="1757244at2"/>
<evidence type="ECO:0000313" key="3">
    <source>
        <dbReference type="Proteomes" id="UP000243255"/>
    </source>
</evidence>
<protein>
    <submittedName>
        <fullName evidence="2">Putative adhesin</fullName>
    </submittedName>
</protein>
<reference evidence="3" key="1">
    <citation type="submission" date="2016-11" db="EMBL/GenBank/DDBJ databases">
        <authorList>
            <person name="Varghese N."/>
            <person name="Submissions S."/>
        </authorList>
    </citation>
    <scope>NUCLEOTIDE SEQUENCE [LARGE SCALE GENOMIC DNA]</scope>
    <source>
        <strain evidence="3">DSM 2635</strain>
    </source>
</reference>
<dbReference type="EMBL" id="FQWX01000008">
    <property type="protein sequence ID" value="SHG83042.1"/>
    <property type="molecule type" value="Genomic_DNA"/>
</dbReference>
<keyword evidence="3" id="KW-1185">Reference proteome</keyword>
<name>A0A1M5N0W3_9FIRM</name>
<proteinExistence type="predicted"/>
<gene>
    <name evidence="2" type="ORF">SAMN04488530_10889</name>
</gene>
<evidence type="ECO:0000313" key="2">
    <source>
        <dbReference type="EMBL" id="SHG83042.1"/>
    </source>
</evidence>
<dbReference type="InterPro" id="IPR025164">
    <property type="entry name" value="Toastrack_DUF4097"/>
</dbReference>
<dbReference type="RefSeq" id="WP_073125071.1">
    <property type="nucleotide sequence ID" value="NZ_BAABCH010000002.1"/>
</dbReference>
<dbReference type="Pfam" id="PF13349">
    <property type="entry name" value="DUF4097"/>
    <property type="match status" value="1"/>
</dbReference>